<comment type="caution">
    <text evidence="3">The sequence shown here is derived from an EMBL/GenBank/DDBJ whole genome shotgun (WGS) entry which is preliminary data.</text>
</comment>
<organism evidence="3 4">
    <name type="scientific">Ficus carica</name>
    <name type="common">Common fig</name>
    <dbReference type="NCBI Taxonomy" id="3494"/>
    <lineage>
        <taxon>Eukaryota</taxon>
        <taxon>Viridiplantae</taxon>
        <taxon>Streptophyta</taxon>
        <taxon>Embryophyta</taxon>
        <taxon>Tracheophyta</taxon>
        <taxon>Spermatophyta</taxon>
        <taxon>Magnoliopsida</taxon>
        <taxon>eudicotyledons</taxon>
        <taxon>Gunneridae</taxon>
        <taxon>Pentapetalae</taxon>
        <taxon>rosids</taxon>
        <taxon>fabids</taxon>
        <taxon>Rosales</taxon>
        <taxon>Moraceae</taxon>
        <taxon>Ficeae</taxon>
        <taxon>Ficus</taxon>
    </lineage>
</organism>
<dbReference type="EMBL" id="BTGU01000014">
    <property type="protein sequence ID" value="GMN42414.1"/>
    <property type="molecule type" value="Genomic_DNA"/>
</dbReference>
<evidence type="ECO:0000256" key="2">
    <source>
        <dbReference type="SAM" id="MobiDB-lite"/>
    </source>
</evidence>
<dbReference type="AlphaFoldDB" id="A0AA88DHX3"/>
<dbReference type="Proteomes" id="UP001187192">
    <property type="component" value="Unassembled WGS sequence"/>
</dbReference>
<accession>A0AA88DHX3</accession>
<evidence type="ECO:0000256" key="1">
    <source>
        <dbReference type="SAM" id="Coils"/>
    </source>
</evidence>
<feature type="compositionally biased region" description="Polar residues" evidence="2">
    <location>
        <begin position="311"/>
        <end position="342"/>
    </location>
</feature>
<dbReference type="PANTHER" id="PTHR34778:SF6">
    <property type="entry name" value="SHUGOSHIN C-TERMINAL DOMAIN-CONTAINING PROTEIN"/>
    <property type="match status" value="1"/>
</dbReference>
<feature type="compositionally biased region" description="Basic and acidic residues" evidence="2">
    <location>
        <begin position="590"/>
        <end position="603"/>
    </location>
</feature>
<feature type="region of interest" description="Disordered" evidence="2">
    <location>
        <begin position="277"/>
        <end position="343"/>
    </location>
</feature>
<evidence type="ECO:0000313" key="3">
    <source>
        <dbReference type="EMBL" id="GMN42414.1"/>
    </source>
</evidence>
<evidence type="ECO:0000313" key="4">
    <source>
        <dbReference type="Proteomes" id="UP001187192"/>
    </source>
</evidence>
<proteinExistence type="predicted"/>
<gene>
    <name evidence="3" type="ORF">TIFTF001_011624</name>
</gene>
<keyword evidence="1" id="KW-0175">Coiled coil</keyword>
<feature type="region of interest" description="Disordered" evidence="2">
    <location>
        <begin position="554"/>
        <end position="603"/>
    </location>
</feature>
<dbReference type="PANTHER" id="PTHR34778">
    <property type="entry name" value="OS02G0580700 PROTEIN"/>
    <property type="match status" value="1"/>
</dbReference>
<feature type="coiled-coil region" evidence="1">
    <location>
        <begin position="78"/>
        <end position="121"/>
    </location>
</feature>
<feature type="region of interest" description="Disordered" evidence="2">
    <location>
        <begin position="380"/>
        <end position="401"/>
    </location>
</feature>
<reference evidence="3" key="1">
    <citation type="submission" date="2023-07" db="EMBL/GenBank/DDBJ databases">
        <title>draft genome sequence of fig (Ficus carica).</title>
        <authorList>
            <person name="Takahashi T."/>
            <person name="Nishimura K."/>
        </authorList>
    </citation>
    <scope>NUCLEOTIDE SEQUENCE</scope>
</reference>
<dbReference type="Gramene" id="FCD_00001630-RA">
    <property type="protein sequence ID" value="FCD_00001630-RA:cds"/>
    <property type="gene ID" value="FCD_00001630"/>
</dbReference>
<keyword evidence="4" id="KW-1185">Reference proteome</keyword>
<feature type="compositionally biased region" description="Polar residues" evidence="2">
    <location>
        <begin position="383"/>
        <end position="400"/>
    </location>
</feature>
<protein>
    <submittedName>
        <fullName evidence="3">Uncharacterized protein</fullName>
    </submittedName>
</protein>
<feature type="compositionally biased region" description="Basic residues" evidence="2">
    <location>
        <begin position="286"/>
        <end position="310"/>
    </location>
</feature>
<sequence>MEDEAQFEILINGVVVGDLQKMVALKKAYAEIILNTAKEAAARIMVSERKALRFQQDLSASKEEALRMLLRLKHMIDSKTTEAELTSLNQQRRIAELEAQLEEAEEVIIDLRSELKQIGDGLEKVKNNQVQPLNGKISREEELFLKKSAHFSSSVCETMETSDMNNMLTNKRVLDDKCCITMNQTERLSSSDLDNFDHSKSDITSIIMRSKKPELYRNGCTQRIRALERNLLDGKLSHSGYADSGDSLIENEFVTKAAGKKVCKDISIKHDKIEMDKKFSQGEKKRPVKVRTSRRRKTRFGKAKTLRRSHQGQLLKSGQPNSDSFRCKPNSLNGNDRSNEGVSASVEGMTEALDGSKENLEHESCNRKDEIKILYKGQRMRTSKSGNHVEASSTCPSRQLANPCKPSPLLSRCRTIAYLLNGGIESVEDESKTCENELKMKPLPRLDPGLTLTESDVKSISGSISVTLDVKTINKTGKLQDATEKDVELTAEQKLAKQESDVVEESRFPSSGLNSEMANVSSINCDQDTTKASERLNVSPCHVDKNRLLKYTFQRKRKKDATSSPDEIASPEKSIVRRKTTEEYTAPETQKSRLMDESSRDSRRLAQVARQLISLSGKRWR</sequence>
<name>A0AA88DHX3_FICCA</name>